<comment type="caution">
    <text evidence="5">The sequence shown here is derived from an EMBL/GenBank/DDBJ whole genome shotgun (WGS) entry which is preliminary data.</text>
</comment>
<feature type="repeat" description="ANK" evidence="3">
    <location>
        <begin position="442"/>
        <end position="471"/>
    </location>
</feature>
<dbReference type="Pfam" id="PF00023">
    <property type="entry name" value="Ank"/>
    <property type="match status" value="1"/>
</dbReference>
<keyword evidence="2 3" id="KW-0040">ANK repeat</keyword>
<keyword evidence="1" id="KW-0677">Repeat</keyword>
<feature type="compositionally biased region" description="Polar residues" evidence="4">
    <location>
        <begin position="68"/>
        <end position="77"/>
    </location>
</feature>
<gene>
    <name evidence="5" type="ORF">PT974_10385</name>
</gene>
<dbReference type="SMART" id="SM00248">
    <property type="entry name" value="ANK"/>
    <property type="match status" value="2"/>
</dbReference>
<accession>A0ABR0S9V4</accession>
<evidence type="ECO:0000313" key="6">
    <source>
        <dbReference type="Proteomes" id="UP001338125"/>
    </source>
</evidence>
<sequence length="471" mass="54471">MPSDGPEILTIKPTAQNDKPDNPKGKQEVTESVEPGILNVEQARVVGFQSNKRQKSRKSGYPNEESFQESPASYFQDTKQKKLRLARFEMWTGREHTKENEDLEHSGDHLEREDNNLNTYELNETSDDDSNSSECSDSSEDESESLEEKSNDTTEKIFLAVESHDPLEALFAKDMFSSFMWAVAECLEKSKARIEGKPDIRMREVKKEDSWKDFTLYHNTLSSLYQAVQGTGLGSLHDAYWSIIPPLKFYNILPELNVVVELVRDKAKPFEASQRLQEASIPYLWLFERMNAFPKGSYSYVRAISVLLQFQGMVHSTVDLRKKQKNDIDLDQFERIQKHLHQQVQRLDSKLLRRLNIRLKCYRKLWKANTYNTTKTLKSIELQYLKLFKAAKQSLVWNSHTVNPHVKNIFDWTDLHIATREASASIVHHTRRGANPNAQDLRGWTPLHYASRYGQTKSIPELIRGGANIYI</sequence>
<dbReference type="InterPro" id="IPR002110">
    <property type="entry name" value="Ankyrin_rpt"/>
</dbReference>
<evidence type="ECO:0000256" key="3">
    <source>
        <dbReference type="PROSITE-ProRule" id="PRU00023"/>
    </source>
</evidence>
<dbReference type="PROSITE" id="PS50088">
    <property type="entry name" value="ANK_REPEAT"/>
    <property type="match status" value="1"/>
</dbReference>
<protein>
    <submittedName>
        <fullName evidence="5">Uncharacterized protein</fullName>
    </submittedName>
</protein>
<dbReference type="PROSITE" id="PS50297">
    <property type="entry name" value="ANK_REP_REGION"/>
    <property type="match status" value="1"/>
</dbReference>
<evidence type="ECO:0000256" key="1">
    <source>
        <dbReference type="ARBA" id="ARBA00022737"/>
    </source>
</evidence>
<dbReference type="EMBL" id="JAVFKD010000015">
    <property type="protein sequence ID" value="KAK5988888.1"/>
    <property type="molecule type" value="Genomic_DNA"/>
</dbReference>
<evidence type="ECO:0000256" key="4">
    <source>
        <dbReference type="SAM" id="MobiDB-lite"/>
    </source>
</evidence>
<feature type="compositionally biased region" description="Acidic residues" evidence="4">
    <location>
        <begin position="124"/>
        <end position="145"/>
    </location>
</feature>
<reference evidence="5 6" key="1">
    <citation type="submission" date="2024-01" db="EMBL/GenBank/DDBJ databases">
        <title>Complete genome of Cladobotryum mycophilum ATHUM6906.</title>
        <authorList>
            <person name="Christinaki A.C."/>
            <person name="Myridakis A.I."/>
            <person name="Kouvelis V.N."/>
        </authorList>
    </citation>
    <scope>NUCLEOTIDE SEQUENCE [LARGE SCALE GENOMIC DNA]</scope>
    <source>
        <strain evidence="5 6">ATHUM6906</strain>
    </source>
</reference>
<dbReference type="PANTHER" id="PTHR24171">
    <property type="entry name" value="ANKYRIN REPEAT DOMAIN-CONTAINING PROTEIN 39-RELATED"/>
    <property type="match status" value="1"/>
</dbReference>
<name>A0ABR0S9V4_9HYPO</name>
<proteinExistence type="predicted"/>
<dbReference type="InterPro" id="IPR036770">
    <property type="entry name" value="Ankyrin_rpt-contain_sf"/>
</dbReference>
<dbReference type="Proteomes" id="UP001338125">
    <property type="component" value="Unassembled WGS sequence"/>
</dbReference>
<feature type="region of interest" description="Disordered" evidence="4">
    <location>
        <begin position="1"/>
        <end position="79"/>
    </location>
</feature>
<feature type="compositionally biased region" description="Basic and acidic residues" evidence="4">
    <location>
        <begin position="18"/>
        <end position="29"/>
    </location>
</feature>
<dbReference type="Gene3D" id="1.25.40.20">
    <property type="entry name" value="Ankyrin repeat-containing domain"/>
    <property type="match status" value="1"/>
</dbReference>
<feature type="region of interest" description="Disordered" evidence="4">
    <location>
        <begin position="121"/>
        <end position="152"/>
    </location>
</feature>
<organism evidence="5 6">
    <name type="scientific">Cladobotryum mycophilum</name>
    <dbReference type="NCBI Taxonomy" id="491253"/>
    <lineage>
        <taxon>Eukaryota</taxon>
        <taxon>Fungi</taxon>
        <taxon>Dikarya</taxon>
        <taxon>Ascomycota</taxon>
        <taxon>Pezizomycotina</taxon>
        <taxon>Sordariomycetes</taxon>
        <taxon>Hypocreomycetidae</taxon>
        <taxon>Hypocreales</taxon>
        <taxon>Hypocreaceae</taxon>
        <taxon>Cladobotryum</taxon>
    </lineage>
</organism>
<evidence type="ECO:0000313" key="5">
    <source>
        <dbReference type="EMBL" id="KAK5988888.1"/>
    </source>
</evidence>
<dbReference type="SUPFAM" id="SSF48403">
    <property type="entry name" value="Ankyrin repeat"/>
    <property type="match status" value="1"/>
</dbReference>
<keyword evidence="6" id="KW-1185">Reference proteome</keyword>
<evidence type="ECO:0000256" key="2">
    <source>
        <dbReference type="ARBA" id="ARBA00023043"/>
    </source>
</evidence>